<accession>A0A011TC49</accession>
<dbReference type="Gene3D" id="3.30.300.30">
    <property type="match status" value="1"/>
</dbReference>
<organism evidence="3 5">
    <name type="scientific">Aquamicrobium defluvii</name>
    <dbReference type="NCBI Taxonomy" id="69279"/>
    <lineage>
        <taxon>Bacteria</taxon>
        <taxon>Pseudomonadati</taxon>
        <taxon>Pseudomonadota</taxon>
        <taxon>Alphaproteobacteria</taxon>
        <taxon>Hyphomicrobiales</taxon>
        <taxon>Phyllobacteriaceae</taxon>
        <taxon>Aquamicrobium</taxon>
    </lineage>
</organism>
<dbReference type="InterPro" id="IPR025110">
    <property type="entry name" value="AMP-bd_C"/>
</dbReference>
<dbReference type="InterPro" id="IPR020845">
    <property type="entry name" value="AMP-binding_CS"/>
</dbReference>
<dbReference type="InterPro" id="IPR000873">
    <property type="entry name" value="AMP-dep_synth/lig_dom"/>
</dbReference>
<dbReference type="HOGENOM" id="CLU_000022_59_0_5"/>
<dbReference type="Pfam" id="PF13193">
    <property type="entry name" value="AMP-binding_C"/>
    <property type="match status" value="1"/>
</dbReference>
<dbReference type="PANTHER" id="PTHR43767">
    <property type="entry name" value="LONG-CHAIN-FATTY-ACID--COA LIGASE"/>
    <property type="match status" value="1"/>
</dbReference>
<proteinExistence type="predicted"/>
<dbReference type="STRING" id="69279.BG36_23430"/>
<evidence type="ECO:0000313" key="5">
    <source>
        <dbReference type="Proteomes" id="UP000019849"/>
    </source>
</evidence>
<evidence type="ECO:0000259" key="2">
    <source>
        <dbReference type="Pfam" id="PF13193"/>
    </source>
</evidence>
<gene>
    <name evidence="3" type="ORF">BG36_23430</name>
    <name evidence="4" type="ORF">DES43_102206</name>
</gene>
<keyword evidence="6" id="KW-1185">Reference proteome</keyword>
<dbReference type="eggNOG" id="COG0318">
    <property type="taxonomic scope" value="Bacteria"/>
</dbReference>
<reference evidence="4 6" key="2">
    <citation type="submission" date="2019-03" db="EMBL/GenBank/DDBJ databases">
        <title>Genomic Encyclopedia of Type Strains, Phase IV (KMG-IV): sequencing the most valuable type-strain genomes for metagenomic binning, comparative biology and taxonomic classification.</title>
        <authorList>
            <person name="Goeker M."/>
        </authorList>
    </citation>
    <scope>NUCLEOTIDE SEQUENCE [LARGE SCALE GENOMIC DNA]</scope>
    <source>
        <strain evidence="4 6">DSM 11603</strain>
    </source>
</reference>
<sequence>MRIEALLRQSARSAPDKVAVTAGDTRLSYAELDAQSDRLAASLLKEGVGQGDRVAVLMENIPEAAIAIFAVLKAGAIFCPINPQLKAGGVALILHDARPRAILTQARFIALCREASAGLSLPPLLISKRAPTALPEGVLPFDELVENGGGALPEAGDDGKLAMIIYTSGSTGRPKGVMMSHSAMDAASRSIALYLDHRSSDVVLCPLPLAFTYGLYQLLVCVRTGAHLVLERNFAFPHAVLEKARAENVTGMPLVPTIAAMLLAMKELEPGALPALRYLTNAAAPLPPSHVDGLRKLFPGVLLYCMYGLTECARAAYLDPAELDRKNGSVGKAIPDTEVAVVDEQDHPVPAGTVGELVVRGPHLMRGYWENAEATRQALRPDPLSGRLQLHTGDLFRTDGEGFLYFVGRKDDMLKVRGEKVAPREVEAALCTCPGVVEAVAFGRPDPVQGTILHAAVVASDPSLTERDLLRHCARSLPDFMVPKTIGFHTELPKTASGKIARRLLVESGD</sequence>
<evidence type="ECO:0000313" key="6">
    <source>
        <dbReference type="Proteomes" id="UP000294958"/>
    </source>
</evidence>
<dbReference type="InterPro" id="IPR045851">
    <property type="entry name" value="AMP-bd_C_sf"/>
</dbReference>
<dbReference type="GO" id="GO:0016877">
    <property type="term" value="F:ligase activity, forming carbon-sulfur bonds"/>
    <property type="evidence" value="ECO:0007669"/>
    <property type="project" value="UniProtKB-ARBA"/>
</dbReference>
<dbReference type="Proteomes" id="UP000019849">
    <property type="component" value="Unassembled WGS sequence"/>
</dbReference>
<reference evidence="3 5" key="1">
    <citation type="submission" date="2014-02" db="EMBL/GenBank/DDBJ databases">
        <title>Aquamicrobium defluvii Genome sequencing.</title>
        <authorList>
            <person name="Wang X."/>
        </authorList>
    </citation>
    <scope>NUCLEOTIDE SEQUENCE [LARGE SCALE GENOMIC DNA]</scope>
    <source>
        <strain evidence="3 5">W13Z1</strain>
    </source>
</reference>
<dbReference type="PANTHER" id="PTHR43767:SF10">
    <property type="entry name" value="SURFACTIN SYNTHASE SUBUNIT 1"/>
    <property type="match status" value="1"/>
</dbReference>
<comment type="caution">
    <text evidence="3">The sequence shown here is derived from an EMBL/GenBank/DDBJ whole genome shotgun (WGS) entry which is preliminary data.</text>
</comment>
<evidence type="ECO:0000313" key="4">
    <source>
        <dbReference type="EMBL" id="TDR37657.1"/>
    </source>
</evidence>
<feature type="domain" description="AMP-binding enzyme C-terminal" evidence="2">
    <location>
        <begin position="425"/>
        <end position="499"/>
    </location>
</feature>
<dbReference type="SUPFAM" id="SSF56801">
    <property type="entry name" value="Acetyl-CoA synthetase-like"/>
    <property type="match status" value="1"/>
</dbReference>
<dbReference type="InterPro" id="IPR042099">
    <property type="entry name" value="ANL_N_sf"/>
</dbReference>
<evidence type="ECO:0000259" key="1">
    <source>
        <dbReference type="Pfam" id="PF00501"/>
    </source>
</evidence>
<feature type="domain" description="AMP-dependent synthetase/ligase" evidence="1">
    <location>
        <begin position="8"/>
        <end position="369"/>
    </location>
</feature>
<dbReference type="InterPro" id="IPR050237">
    <property type="entry name" value="ATP-dep_AMP-bd_enzyme"/>
</dbReference>
<name>A0A011TC49_9HYPH</name>
<dbReference type="OrthoDB" id="9803968at2"/>
<dbReference type="RefSeq" id="WP_035025268.1">
    <property type="nucleotide sequence ID" value="NZ_KK073882.1"/>
</dbReference>
<dbReference type="Pfam" id="PF00501">
    <property type="entry name" value="AMP-binding"/>
    <property type="match status" value="1"/>
</dbReference>
<protein>
    <submittedName>
        <fullName evidence="3">AMP-dependent synthetase</fullName>
    </submittedName>
    <submittedName>
        <fullName evidence="4">Amino acid adenylation domain-containing protein</fullName>
    </submittedName>
</protein>
<dbReference type="Gene3D" id="3.40.50.12780">
    <property type="entry name" value="N-terminal domain of ligase-like"/>
    <property type="match status" value="1"/>
</dbReference>
<dbReference type="Proteomes" id="UP000294958">
    <property type="component" value="Unassembled WGS sequence"/>
</dbReference>
<dbReference type="AlphaFoldDB" id="A0A011TC49"/>
<evidence type="ECO:0000313" key="3">
    <source>
        <dbReference type="EMBL" id="EXL09224.1"/>
    </source>
</evidence>
<dbReference type="PROSITE" id="PS00455">
    <property type="entry name" value="AMP_BINDING"/>
    <property type="match status" value="1"/>
</dbReference>
<dbReference type="PATRIC" id="fig|69279.3.peg.1610"/>
<dbReference type="EMBL" id="JENY01000008">
    <property type="protein sequence ID" value="EXL09224.1"/>
    <property type="molecule type" value="Genomic_DNA"/>
</dbReference>
<dbReference type="EMBL" id="SNZF01000002">
    <property type="protein sequence ID" value="TDR37657.1"/>
    <property type="molecule type" value="Genomic_DNA"/>
</dbReference>